<dbReference type="InterPro" id="IPR048520">
    <property type="entry name" value="LarA_C"/>
</dbReference>
<dbReference type="STRING" id="1122155.SAMN02745158_03105"/>
<organism evidence="3 4">
    <name type="scientific">Lactonifactor longoviformis DSM 17459</name>
    <dbReference type="NCBI Taxonomy" id="1122155"/>
    <lineage>
        <taxon>Bacteria</taxon>
        <taxon>Bacillati</taxon>
        <taxon>Bacillota</taxon>
        <taxon>Clostridia</taxon>
        <taxon>Eubacteriales</taxon>
        <taxon>Clostridiaceae</taxon>
        <taxon>Lactonifactor</taxon>
    </lineage>
</organism>
<dbReference type="Pfam" id="PF09861">
    <property type="entry name" value="Lar_N"/>
    <property type="match status" value="1"/>
</dbReference>
<dbReference type="InterPro" id="IPR043166">
    <property type="entry name" value="LarA-like_C"/>
</dbReference>
<feature type="domain" description="Lactate racemase C-terminal" evidence="2">
    <location>
        <begin position="275"/>
        <end position="417"/>
    </location>
</feature>
<dbReference type="AlphaFoldDB" id="A0A1M5AB23"/>
<gene>
    <name evidence="3" type="ORF">SAMN02745158_03105</name>
</gene>
<proteinExistence type="predicted"/>
<dbReference type="Proteomes" id="UP000184245">
    <property type="component" value="Unassembled WGS sequence"/>
</dbReference>
<dbReference type="Gene3D" id="3.40.50.11440">
    <property type="match status" value="1"/>
</dbReference>
<sequence length="427" mass="47491">MERMQFRIDTGNGARELILDRRNFLYYAAQKLEENPVPEEQVIEEAIDRPLGGASLEDIPLGGKVAVIIDDATRPTPSRKIIPYLLKRVEQRSRNIIFITAPGTHRPLTEEELDKKIGKDVLKKYGVVNVDAQREEDYQYIGETEQMKTPLYIHKAVLEADYLIAIGNIAPHNVVGWGGGAKIIQPGVSGRITTEATHLSGCFERIEDVFGNVNCKARQEIDAIGEKVGLNFIVNTVLSAQGQILGLFCGHYLKAHREGVAFAQKVLCPSIPELADIVIVSAYPCYLDYWQGFKPVGFSLKGVKKGGIVIYLFDPPEGLCGNSPAHKPILEKYLNKDEKTARKDIENGTIRDLVGICNPLCHYQVVEQVQVFCVTDTLTEDECRLLRFQKFTDVQEAVANALKIMGQDAKIGVIPCGGETLVQVRRE</sequence>
<reference evidence="3 4" key="1">
    <citation type="submission" date="2016-11" db="EMBL/GenBank/DDBJ databases">
        <authorList>
            <person name="Jaros S."/>
            <person name="Januszkiewicz K."/>
            <person name="Wedrychowicz H."/>
        </authorList>
    </citation>
    <scope>NUCLEOTIDE SEQUENCE [LARGE SCALE GENOMIC DNA]</scope>
    <source>
        <strain evidence="3 4">DSM 17459</strain>
    </source>
</reference>
<evidence type="ECO:0000259" key="2">
    <source>
        <dbReference type="Pfam" id="PF21113"/>
    </source>
</evidence>
<dbReference type="PANTHER" id="PTHR33171:SF17">
    <property type="entry name" value="LARA-LIKE N-TERMINAL DOMAIN-CONTAINING PROTEIN"/>
    <property type="match status" value="1"/>
</dbReference>
<evidence type="ECO:0000259" key="1">
    <source>
        <dbReference type="Pfam" id="PF09861"/>
    </source>
</evidence>
<dbReference type="InterPro" id="IPR048068">
    <property type="entry name" value="LarA-like"/>
</dbReference>
<name>A0A1M5AB23_9CLOT</name>
<protein>
    <submittedName>
        <fullName evidence="3">Nickel-dependent lactate racemase</fullName>
    </submittedName>
</protein>
<evidence type="ECO:0000313" key="3">
    <source>
        <dbReference type="EMBL" id="SHF27246.1"/>
    </source>
</evidence>
<accession>A0A1M5AB23</accession>
<dbReference type="InterPro" id="IPR047926">
    <property type="entry name" value="Ni_dep_LarA"/>
</dbReference>
<evidence type="ECO:0000313" key="4">
    <source>
        <dbReference type="Proteomes" id="UP000184245"/>
    </source>
</evidence>
<dbReference type="EMBL" id="FQVI01000019">
    <property type="protein sequence ID" value="SHF27246.1"/>
    <property type="molecule type" value="Genomic_DNA"/>
</dbReference>
<dbReference type="GO" id="GO:0050043">
    <property type="term" value="F:lactate racemase activity"/>
    <property type="evidence" value="ECO:0007669"/>
    <property type="project" value="InterPro"/>
</dbReference>
<dbReference type="Gene3D" id="3.90.226.30">
    <property type="match status" value="1"/>
</dbReference>
<dbReference type="InterPro" id="IPR018657">
    <property type="entry name" value="LarA-like_N"/>
</dbReference>
<dbReference type="PANTHER" id="PTHR33171">
    <property type="entry name" value="LAR_N DOMAIN-CONTAINING PROTEIN"/>
    <property type="match status" value="1"/>
</dbReference>
<dbReference type="Pfam" id="PF21113">
    <property type="entry name" value="LarA_C"/>
    <property type="match status" value="1"/>
</dbReference>
<dbReference type="NCBIfam" id="NF033504">
    <property type="entry name" value="Ni_dep_LarA"/>
    <property type="match status" value="1"/>
</dbReference>
<feature type="domain" description="LarA-like N-terminal" evidence="1">
    <location>
        <begin position="16"/>
        <end position="200"/>
    </location>
</feature>
<keyword evidence="4" id="KW-1185">Reference proteome</keyword>